<name>A0AA96RI64_9BACL</name>
<evidence type="ECO:0000256" key="1">
    <source>
        <dbReference type="ARBA" id="ARBA00006336"/>
    </source>
</evidence>
<dbReference type="EC" id="3.-.-.-" evidence="4"/>
<reference evidence="4 5" key="1">
    <citation type="submission" date="2022-02" db="EMBL/GenBank/DDBJ databases">
        <title>Paenibacillus sp. MBLB1776 Whole Genome Shotgun Sequencing.</title>
        <authorList>
            <person name="Hwang C.Y."/>
            <person name="Cho E.-S."/>
            <person name="Seo M.-J."/>
        </authorList>
    </citation>
    <scope>NUCLEOTIDE SEQUENCE [LARGE SCALE GENOMIC DNA]</scope>
    <source>
        <strain evidence="4 5">MBLB1776</strain>
    </source>
</reference>
<dbReference type="InterPro" id="IPR050272">
    <property type="entry name" value="Isochorismatase-like_hydrls"/>
</dbReference>
<evidence type="ECO:0000313" key="5">
    <source>
        <dbReference type="Proteomes" id="UP001305702"/>
    </source>
</evidence>
<proteinExistence type="inferred from homology"/>
<dbReference type="InterPro" id="IPR000868">
    <property type="entry name" value="Isochorismatase-like_dom"/>
</dbReference>
<dbReference type="Gene3D" id="3.40.50.850">
    <property type="entry name" value="Isochorismatase-like"/>
    <property type="match status" value="1"/>
</dbReference>
<dbReference type="InterPro" id="IPR036380">
    <property type="entry name" value="Isochorismatase-like_sf"/>
</dbReference>
<evidence type="ECO:0000259" key="3">
    <source>
        <dbReference type="Pfam" id="PF00857"/>
    </source>
</evidence>
<dbReference type="Pfam" id="PF00857">
    <property type="entry name" value="Isochorismatase"/>
    <property type="match status" value="1"/>
</dbReference>
<sequence>MRSALLVLDVQKDFLGEHALLPVAANQQEPLIANINQCIEKATQENLPVVYIGNEFEKTQFLSNWFRNHAALKGSPGTELDDRIYRVEGDYFPKNRGDAFTNPELLSFLKSKQISHLFIIGVFAEGCVTDTAKGALRRSFKVTVLSDAVAGANDSKRDKALQKLFACGVSVRKSMAEAQVK</sequence>
<dbReference type="GO" id="GO:0016787">
    <property type="term" value="F:hydrolase activity"/>
    <property type="evidence" value="ECO:0007669"/>
    <property type="project" value="UniProtKB-KW"/>
</dbReference>
<dbReference type="KEGG" id="paun:MJA45_14170"/>
<dbReference type="CDD" id="cd00431">
    <property type="entry name" value="cysteine_hydrolases"/>
    <property type="match status" value="1"/>
</dbReference>
<organism evidence="4 5">
    <name type="scientific">Paenibacillus aurantius</name>
    <dbReference type="NCBI Taxonomy" id="2918900"/>
    <lineage>
        <taxon>Bacteria</taxon>
        <taxon>Bacillati</taxon>
        <taxon>Bacillota</taxon>
        <taxon>Bacilli</taxon>
        <taxon>Bacillales</taxon>
        <taxon>Paenibacillaceae</taxon>
        <taxon>Paenibacillus</taxon>
    </lineage>
</organism>
<evidence type="ECO:0000256" key="2">
    <source>
        <dbReference type="ARBA" id="ARBA00022801"/>
    </source>
</evidence>
<gene>
    <name evidence="4" type="ORF">MJA45_14170</name>
</gene>
<dbReference type="AlphaFoldDB" id="A0AA96RI64"/>
<protein>
    <submittedName>
        <fullName evidence="4">Isochorismatase family cysteine hydrolase</fullName>
        <ecNumber evidence="4">3.-.-.-</ecNumber>
    </submittedName>
</protein>
<comment type="similarity">
    <text evidence="1">Belongs to the isochorismatase family.</text>
</comment>
<dbReference type="EMBL" id="CP130318">
    <property type="protein sequence ID" value="WNQ14113.1"/>
    <property type="molecule type" value="Genomic_DNA"/>
</dbReference>
<keyword evidence="2 4" id="KW-0378">Hydrolase</keyword>
<accession>A0AA96RI64</accession>
<dbReference type="SUPFAM" id="SSF52499">
    <property type="entry name" value="Isochorismatase-like hydrolases"/>
    <property type="match status" value="1"/>
</dbReference>
<feature type="domain" description="Isochorismatase-like" evidence="3">
    <location>
        <begin position="3"/>
        <end position="171"/>
    </location>
</feature>
<dbReference type="RefSeq" id="WP_315607897.1">
    <property type="nucleotide sequence ID" value="NZ_CP130318.1"/>
</dbReference>
<evidence type="ECO:0000313" key="4">
    <source>
        <dbReference type="EMBL" id="WNQ14113.1"/>
    </source>
</evidence>
<dbReference type="PANTHER" id="PTHR43540">
    <property type="entry name" value="PEROXYUREIDOACRYLATE/UREIDOACRYLATE AMIDOHYDROLASE-RELATED"/>
    <property type="match status" value="1"/>
</dbReference>
<dbReference type="Proteomes" id="UP001305702">
    <property type="component" value="Chromosome"/>
</dbReference>
<keyword evidence="5" id="KW-1185">Reference proteome</keyword>
<dbReference type="PANTHER" id="PTHR43540:SF6">
    <property type="entry name" value="ISOCHORISMATASE-LIKE DOMAIN-CONTAINING PROTEIN"/>
    <property type="match status" value="1"/>
</dbReference>